<accession>A0ABT0GWI3</accession>
<protein>
    <submittedName>
        <fullName evidence="3">Universal stress protein</fullName>
    </submittedName>
</protein>
<comment type="caution">
    <text evidence="3">The sequence shown here is derived from an EMBL/GenBank/DDBJ whole genome shotgun (WGS) entry which is preliminary data.</text>
</comment>
<sequence length="175" mass="18294">MIKHVLVATDGSDTSIKAVDTAAGIAVKFGARLTVLHVMLHGSRAEEASRMAKAEHLVRHASASAMPDLENVPGSMTDLFRASRNNEEMARVLSAIGDRIVEDAADRARKAGVGEVSTLVEAGDYAETILNAAKTTGVDMIVLGSRGLGSLEGMLLGSVSDKVARHAACSVLTVR</sequence>
<dbReference type="Proteomes" id="UP001431221">
    <property type="component" value="Unassembled WGS sequence"/>
</dbReference>
<dbReference type="EMBL" id="JALNMJ010000011">
    <property type="protein sequence ID" value="MCK7613809.1"/>
    <property type="molecule type" value="Genomic_DNA"/>
</dbReference>
<evidence type="ECO:0000259" key="2">
    <source>
        <dbReference type="Pfam" id="PF00582"/>
    </source>
</evidence>
<dbReference type="PANTHER" id="PTHR46268">
    <property type="entry name" value="STRESS RESPONSE PROTEIN NHAX"/>
    <property type="match status" value="1"/>
</dbReference>
<name>A0ABT0GWI3_9HYPH</name>
<dbReference type="CDD" id="cd00293">
    <property type="entry name" value="USP-like"/>
    <property type="match status" value="1"/>
</dbReference>
<dbReference type="InterPro" id="IPR014729">
    <property type="entry name" value="Rossmann-like_a/b/a_fold"/>
</dbReference>
<evidence type="ECO:0000313" key="4">
    <source>
        <dbReference type="Proteomes" id="UP001431221"/>
    </source>
</evidence>
<dbReference type="SUPFAM" id="SSF52402">
    <property type="entry name" value="Adenine nucleotide alpha hydrolases-like"/>
    <property type="match status" value="1"/>
</dbReference>
<comment type="similarity">
    <text evidence="1">Belongs to the universal stress protein A family.</text>
</comment>
<proteinExistence type="inferred from homology"/>
<organism evidence="3 4">
    <name type="scientific">Roseibium sediminicola</name>
    <dbReference type="NCBI Taxonomy" id="2933272"/>
    <lineage>
        <taxon>Bacteria</taxon>
        <taxon>Pseudomonadati</taxon>
        <taxon>Pseudomonadota</taxon>
        <taxon>Alphaproteobacteria</taxon>
        <taxon>Hyphomicrobiales</taxon>
        <taxon>Stappiaceae</taxon>
        <taxon>Roseibium</taxon>
    </lineage>
</organism>
<dbReference type="PRINTS" id="PR01438">
    <property type="entry name" value="UNVRSLSTRESS"/>
</dbReference>
<dbReference type="InterPro" id="IPR006015">
    <property type="entry name" value="Universal_stress_UspA"/>
</dbReference>
<evidence type="ECO:0000256" key="1">
    <source>
        <dbReference type="ARBA" id="ARBA00008791"/>
    </source>
</evidence>
<evidence type="ECO:0000313" key="3">
    <source>
        <dbReference type="EMBL" id="MCK7613809.1"/>
    </source>
</evidence>
<dbReference type="InterPro" id="IPR006016">
    <property type="entry name" value="UspA"/>
</dbReference>
<dbReference type="Gene3D" id="3.40.50.620">
    <property type="entry name" value="HUPs"/>
    <property type="match status" value="1"/>
</dbReference>
<feature type="domain" description="UspA" evidence="2">
    <location>
        <begin position="1"/>
        <end position="175"/>
    </location>
</feature>
<gene>
    <name evidence="3" type="ORF">M0H32_16700</name>
</gene>
<keyword evidence="4" id="KW-1185">Reference proteome</keyword>
<reference evidence="3" key="1">
    <citation type="submission" date="2022-04" db="EMBL/GenBank/DDBJ databases">
        <title>Roseibium sp. CAU 1639 isolated from mud.</title>
        <authorList>
            <person name="Kim W."/>
        </authorList>
    </citation>
    <scope>NUCLEOTIDE SEQUENCE</scope>
    <source>
        <strain evidence="3">CAU 1639</strain>
    </source>
</reference>
<dbReference type="RefSeq" id="WP_248156041.1">
    <property type="nucleotide sequence ID" value="NZ_JALNMJ010000011.1"/>
</dbReference>
<dbReference type="Pfam" id="PF00582">
    <property type="entry name" value="Usp"/>
    <property type="match status" value="1"/>
</dbReference>
<dbReference type="PANTHER" id="PTHR46268:SF6">
    <property type="entry name" value="UNIVERSAL STRESS PROTEIN UP12"/>
    <property type="match status" value="1"/>
</dbReference>